<dbReference type="EMBL" id="ML987209">
    <property type="protein sequence ID" value="KAF2242118.1"/>
    <property type="molecule type" value="Genomic_DNA"/>
</dbReference>
<feature type="compositionally biased region" description="Polar residues" evidence="7">
    <location>
        <begin position="755"/>
        <end position="777"/>
    </location>
</feature>
<dbReference type="PANTHER" id="PTHR17920">
    <property type="entry name" value="TRANSMEMBRANE AND COILED-COIL DOMAIN-CONTAINING PROTEIN 4 TMCO4"/>
    <property type="match status" value="1"/>
</dbReference>
<keyword evidence="10" id="KW-1185">Reference proteome</keyword>
<reference evidence="9" key="1">
    <citation type="journal article" date="2020" name="Stud. Mycol.">
        <title>101 Dothideomycetes genomes: a test case for predicting lifestyles and emergence of pathogens.</title>
        <authorList>
            <person name="Haridas S."/>
            <person name="Albert R."/>
            <person name="Binder M."/>
            <person name="Bloem J."/>
            <person name="Labutti K."/>
            <person name="Salamov A."/>
            <person name="Andreopoulos B."/>
            <person name="Baker S."/>
            <person name="Barry K."/>
            <person name="Bills G."/>
            <person name="Bluhm B."/>
            <person name="Cannon C."/>
            <person name="Castanera R."/>
            <person name="Culley D."/>
            <person name="Daum C."/>
            <person name="Ezra D."/>
            <person name="Gonzalez J."/>
            <person name="Henrissat B."/>
            <person name="Kuo A."/>
            <person name="Liang C."/>
            <person name="Lipzen A."/>
            <person name="Lutzoni F."/>
            <person name="Magnuson J."/>
            <person name="Mondo S."/>
            <person name="Nolan M."/>
            <person name="Ohm R."/>
            <person name="Pangilinan J."/>
            <person name="Park H.-J."/>
            <person name="Ramirez L."/>
            <person name="Alfaro M."/>
            <person name="Sun H."/>
            <person name="Tritt A."/>
            <person name="Yoshinaga Y."/>
            <person name="Zwiers L.-H."/>
            <person name="Turgeon B."/>
            <person name="Goodwin S."/>
            <person name="Spatafora J."/>
            <person name="Crous P."/>
            <person name="Grigoriev I."/>
        </authorList>
    </citation>
    <scope>NUCLEOTIDE SEQUENCE</scope>
    <source>
        <strain evidence="9">CBS 122368</strain>
    </source>
</reference>
<dbReference type="AlphaFoldDB" id="A0A6A6HWI3"/>
<evidence type="ECO:0000256" key="4">
    <source>
        <dbReference type="ARBA" id="ARBA00022989"/>
    </source>
</evidence>
<evidence type="ECO:0000256" key="8">
    <source>
        <dbReference type="SAM" id="Phobius"/>
    </source>
</evidence>
<feature type="transmembrane region" description="Helical" evidence="8">
    <location>
        <begin position="313"/>
        <end position="339"/>
    </location>
</feature>
<accession>A0A6A6HWI3</accession>
<evidence type="ECO:0000256" key="6">
    <source>
        <dbReference type="SAM" id="Coils"/>
    </source>
</evidence>
<feature type="region of interest" description="Disordered" evidence="7">
    <location>
        <begin position="82"/>
        <end position="104"/>
    </location>
</feature>
<organism evidence="9 10">
    <name type="scientific">Trematosphaeria pertusa</name>
    <dbReference type="NCBI Taxonomy" id="390896"/>
    <lineage>
        <taxon>Eukaryota</taxon>
        <taxon>Fungi</taxon>
        <taxon>Dikarya</taxon>
        <taxon>Ascomycota</taxon>
        <taxon>Pezizomycotina</taxon>
        <taxon>Dothideomycetes</taxon>
        <taxon>Pleosporomycetidae</taxon>
        <taxon>Pleosporales</taxon>
        <taxon>Massarineae</taxon>
        <taxon>Trematosphaeriaceae</taxon>
        <taxon>Trematosphaeria</taxon>
    </lineage>
</organism>
<evidence type="ECO:0000256" key="5">
    <source>
        <dbReference type="ARBA" id="ARBA00023136"/>
    </source>
</evidence>
<comment type="subcellular location">
    <subcellularLocation>
        <location evidence="1">Membrane</location>
        <topology evidence="1">Multi-pass membrane protein</topology>
    </subcellularLocation>
</comment>
<feature type="region of interest" description="Disordered" evidence="7">
    <location>
        <begin position="728"/>
        <end position="851"/>
    </location>
</feature>
<evidence type="ECO:0000256" key="3">
    <source>
        <dbReference type="ARBA" id="ARBA00022692"/>
    </source>
</evidence>
<gene>
    <name evidence="9" type="ORF">BU26DRAFT_511041</name>
</gene>
<protein>
    <submittedName>
        <fullName evidence="9">DUF726-domain-containing protein</fullName>
    </submittedName>
</protein>
<dbReference type="SUPFAM" id="SSF53474">
    <property type="entry name" value="alpha/beta-Hydrolases"/>
    <property type="match status" value="1"/>
</dbReference>
<dbReference type="RefSeq" id="XP_033677122.1">
    <property type="nucleotide sequence ID" value="XM_033827266.1"/>
</dbReference>
<keyword evidence="4 8" id="KW-1133">Transmembrane helix</keyword>
<dbReference type="PANTHER" id="PTHR17920:SF22">
    <property type="entry name" value="DUF726 DOMAIN PROTEIN (AFU_ORTHOLOGUE AFUA_2G12860)"/>
    <property type="match status" value="1"/>
</dbReference>
<evidence type="ECO:0000313" key="9">
    <source>
        <dbReference type="EMBL" id="KAF2242118.1"/>
    </source>
</evidence>
<feature type="coiled-coil region" evidence="6">
    <location>
        <begin position="675"/>
        <end position="702"/>
    </location>
</feature>
<dbReference type="GeneID" id="54580596"/>
<evidence type="ECO:0000256" key="2">
    <source>
        <dbReference type="ARBA" id="ARBA00009824"/>
    </source>
</evidence>
<comment type="similarity">
    <text evidence="2">Belongs to the TMCO4 family.</text>
</comment>
<dbReference type="Gene3D" id="3.40.50.1820">
    <property type="entry name" value="alpha/beta hydrolase"/>
    <property type="match status" value="1"/>
</dbReference>
<evidence type="ECO:0000256" key="1">
    <source>
        <dbReference type="ARBA" id="ARBA00004141"/>
    </source>
</evidence>
<keyword evidence="5 8" id="KW-0472">Membrane</keyword>
<proteinExistence type="inferred from homology"/>
<dbReference type="Proteomes" id="UP000800094">
    <property type="component" value="Unassembled WGS sequence"/>
</dbReference>
<feature type="transmembrane region" description="Helical" evidence="8">
    <location>
        <begin position="351"/>
        <end position="374"/>
    </location>
</feature>
<dbReference type="Pfam" id="PF05277">
    <property type="entry name" value="DUF726"/>
    <property type="match status" value="1"/>
</dbReference>
<dbReference type="OrthoDB" id="277931at2759"/>
<feature type="region of interest" description="Disordered" evidence="7">
    <location>
        <begin position="876"/>
        <end position="935"/>
    </location>
</feature>
<feature type="compositionally biased region" description="Acidic residues" evidence="7">
    <location>
        <begin position="926"/>
        <end position="935"/>
    </location>
</feature>
<dbReference type="InterPro" id="IPR007941">
    <property type="entry name" value="DUF726"/>
</dbReference>
<name>A0A6A6HWI3_9PLEO</name>
<keyword evidence="3 8" id="KW-0812">Transmembrane</keyword>
<feature type="compositionally biased region" description="Basic and acidic residues" evidence="7">
    <location>
        <begin position="400"/>
        <end position="409"/>
    </location>
</feature>
<keyword evidence="6" id="KW-0175">Coiled coil</keyword>
<evidence type="ECO:0000313" key="10">
    <source>
        <dbReference type="Proteomes" id="UP000800094"/>
    </source>
</evidence>
<feature type="compositionally biased region" description="Polar residues" evidence="7">
    <location>
        <begin position="804"/>
        <end position="842"/>
    </location>
</feature>
<sequence>MPYQLVPSPGNHLDTPTPSATARMLFKVANVITGAGSEAAKQDEGASLTSVLETPTLRVELALLVLLCTDAMRSDLIATFDPDKTHETASPTSAVPLSPKPANPQRDLISFNELQDETAMARERARRARQKEVESTHMQGLRRSALTFFDKWRAGVMHRICDVLCVRGDVVRQAKTKRKQMLEEAERQKQGNSLLIDFEGDPFRSEAYAGSRRMKHGHYNVIENKLMAFDDQKRVLILHCLLLLLLSLEHYPAHSRVLLLHLASSLELEEDLLADHEKSVAQGLLATAASQMDAEESAKKQASNDATARKWKVGLAAVGGAVLIGVTGGLAAPLLAAGIGTVMGGLGLGVVSTYLGALAGSSVLVGSLFGAYGAKMTGRIMEQYAKEVQDFEFIPVQDPERPSVQRDHEWAEDEDARDPRKREQHRLRVSIGISGWLSSPSDVNKPWEVIDASSTEPFALRFELDAMLRLGNSLNDVLFSYAWDGVTYTLVSRTLLGALYAGLWPLGLVKVASVLDNPFSIALARADKAGKVLAHALIDGVQGKRPVTLMGYSIGARVIYACLVELAEQHAFGLVESAVLMGAPVPSDSKSWRQIRSVVAARVANVYSTDDYILGFLYRSTKLEFGVAGLQEVKDVHSIENADMSKLVTGHDRYRYLVGAILTKIGFGDVDFNRVAEQERALEVAERKKQQVREHVRKHKKENHQPDPSAQGATEMIVVQGRSNHLVDVSDLPPATQVQPPSEPPPLRRPMMVMQQRSGQQPAIQQRTAMPTSSPITRQAPPGAASEEMDPLSGAIKTNDRRTSATTRQSTFPVASISQQRQIPSNVAPTPTTPPQRTNFTESASSSSSENYKITMRDLDAQKFSPPLEEMLKHPRTTTPAVSAPDEAGKRVPTVAVSEVSADEHGESDDEISSEFGELSMVDPVPLDDNDYGLM</sequence>
<evidence type="ECO:0000256" key="7">
    <source>
        <dbReference type="SAM" id="MobiDB-lite"/>
    </source>
</evidence>
<dbReference type="InterPro" id="IPR029058">
    <property type="entry name" value="AB_hydrolase_fold"/>
</dbReference>
<dbReference type="GO" id="GO:0016020">
    <property type="term" value="C:membrane"/>
    <property type="evidence" value="ECO:0007669"/>
    <property type="project" value="UniProtKB-SubCell"/>
</dbReference>
<feature type="region of interest" description="Disordered" evidence="7">
    <location>
        <begin position="400"/>
        <end position="422"/>
    </location>
</feature>